<dbReference type="Pfam" id="PF01643">
    <property type="entry name" value="Acyl-ACP_TE"/>
    <property type="match status" value="1"/>
</dbReference>
<dbReference type="InterPro" id="IPR029069">
    <property type="entry name" value="HotDog_dom_sf"/>
</dbReference>
<dbReference type="InterPro" id="IPR002864">
    <property type="entry name" value="Acyl-ACP_thioesterase_NHD"/>
</dbReference>
<dbReference type="Gene3D" id="3.10.129.10">
    <property type="entry name" value="Hotdog Thioesterase"/>
    <property type="match status" value="1"/>
</dbReference>
<comment type="similarity">
    <text evidence="1">Belongs to the acyl-ACP thioesterase family.</text>
</comment>
<organism evidence="10 11">
    <name type="scientific">Flavobacterium ponti</name>
    <dbReference type="NCBI Taxonomy" id="665133"/>
    <lineage>
        <taxon>Bacteria</taxon>
        <taxon>Pseudomonadati</taxon>
        <taxon>Bacteroidota</taxon>
        <taxon>Flavobacteriia</taxon>
        <taxon>Flavobacteriales</taxon>
        <taxon>Flavobacteriaceae</taxon>
        <taxon>Flavobacterium</taxon>
    </lineage>
</organism>
<keyword evidence="7" id="KW-0275">Fatty acid biosynthesis</keyword>
<accession>A0ABV9P7H7</accession>
<proteinExistence type="inferred from homology"/>
<comment type="caution">
    <text evidence="10">The sequence shown here is derived from an EMBL/GenBank/DDBJ whole genome shotgun (WGS) entry which is preliminary data.</text>
</comment>
<evidence type="ECO:0000256" key="2">
    <source>
        <dbReference type="ARBA" id="ARBA00022516"/>
    </source>
</evidence>
<evidence type="ECO:0000313" key="10">
    <source>
        <dbReference type="EMBL" id="MFC4740521.1"/>
    </source>
</evidence>
<dbReference type="CDD" id="cd00586">
    <property type="entry name" value="4HBT"/>
    <property type="match status" value="1"/>
</dbReference>
<keyword evidence="4" id="KW-0276">Fatty acid metabolism</keyword>
<evidence type="ECO:0000313" key="11">
    <source>
        <dbReference type="Proteomes" id="UP001595885"/>
    </source>
</evidence>
<keyword evidence="11" id="KW-1185">Reference proteome</keyword>
<keyword evidence="6" id="KW-0443">Lipid metabolism</keyword>
<evidence type="ECO:0000256" key="7">
    <source>
        <dbReference type="ARBA" id="ARBA00023160"/>
    </source>
</evidence>
<protein>
    <submittedName>
        <fullName evidence="10">Acyl-[acyl-carrier-protein] thioesterase</fullName>
    </submittedName>
</protein>
<dbReference type="Pfam" id="PF20791">
    <property type="entry name" value="Acyl-ACP_TE_C"/>
    <property type="match status" value="1"/>
</dbReference>
<dbReference type="Proteomes" id="UP001595885">
    <property type="component" value="Unassembled WGS sequence"/>
</dbReference>
<dbReference type="InterPro" id="IPR049427">
    <property type="entry name" value="Acyl-ACP_TE_C"/>
</dbReference>
<evidence type="ECO:0000256" key="1">
    <source>
        <dbReference type="ARBA" id="ARBA00006500"/>
    </source>
</evidence>
<dbReference type="EMBL" id="JBHSGW010000025">
    <property type="protein sequence ID" value="MFC4740521.1"/>
    <property type="molecule type" value="Genomic_DNA"/>
</dbReference>
<dbReference type="SUPFAM" id="SSF54637">
    <property type="entry name" value="Thioesterase/thiol ester dehydrase-isomerase"/>
    <property type="match status" value="2"/>
</dbReference>
<keyword evidence="5" id="KW-0809">Transit peptide</keyword>
<gene>
    <name evidence="10" type="ORF">ACFO3U_11005</name>
</gene>
<evidence type="ECO:0000259" key="9">
    <source>
        <dbReference type="Pfam" id="PF20791"/>
    </source>
</evidence>
<dbReference type="RefSeq" id="WP_379742044.1">
    <property type="nucleotide sequence ID" value="NZ_JBHSGW010000025.1"/>
</dbReference>
<evidence type="ECO:0000256" key="5">
    <source>
        <dbReference type="ARBA" id="ARBA00022946"/>
    </source>
</evidence>
<dbReference type="InterPro" id="IPR045023">
    <property type="entry name" value="FATA/B"/>
</dbReference>
<evidence type="ECO:0000259" key="8">
    <source>
        <dbReference type="Pfam" id="PF01643"/>
    </source>
</evidence>
<reference evidence="11" key="1">
    <citation type="journal article" date="2019" name="Int. J. Syst. Evol. Microbiol.">
        <title>The Global Catalogue of Microorganisms (GCM) 10K type strain sequencing project: providing services to taxonomists for standard genome sequencing and annotation.</title>
        <authorList>
            <consortium name="The Broad Institute Genomics Platform"/>
            <consortium name="The Broad Institute Genome Sequencing Center for Infectious Disease"/>
            <person name="Wu L."/>
            <person name="Ma J."/>
        </authorList>
    </citation>
    <scope>NUCLEOTIDE SEQUENCE [LARGE SCALE GENOMIC DNA]</scope>
    <source>
        <strain evidence="11">CCUG 50349</strain>
    </source>
</reference>
<feature type="domain" description="Acyl-ACP thioesterase-like C-terminal" evidence="9">
    <location>
        <begin position="161"/>
        <end position="233"/>
    </location>
</feature>
<evidence type="ECO:0000256" key="3">
    <source>
        <dbReference type="ARBA" id="ARBA00022801"/>
    </source>
</evidence>
<keyword evidence="3" id="KW-0378">Hydrolase</keyword>
<keyword evidence="2" id="KW-0444">Lipid biosynthesis</keyword>
<sequence length="245" mass="28757">MQINPNFTSIYEQEFELTFLNCYSNGLLKYTDLCNFIQITAGNHADLGGISYSDLQRHDQAWVLSRMRVEISKLPKWRDKIVMKTWIKSLENSRSTRCLEMYLNNEKIVGCETYWVTINTKTRRPDTLALSHEHFERFDTNATIKPTEKINTDDVIEKIGNRTVAFSDLDIVNHANNVKYLEWCLDYENPKNLLMSKVKAFDMNFMRELNLNDEAEIKCNSHENESIFTLSKKDKVAYALKIEWT</sequence>
<dbReference type="PANTHER" id="PTHR31727">
    <property type="entry name" value="OLEOYL-ACYL CARRIER PROTEIN THIOESTERASE 1, CHLOROPLASTIC"/>
    <property type="match status" value="1"/>
</dbReference>
<feature type="domain" description="Acyl-ACP thioesterase N-terminal hotdog" evidence="8">
    <location>
        <begin position="10"/>
        <end position="127"/>
    </location>
</feature>
<evidence type="ECO:0000256" key="6">
    <source>
        <dbReference type="ARBA" id="ARBA00023098"/>
    </source>
</evidence>
<dbReference type="PANTHER" id="PTHR31727:SF6">
    <property type="entry name" value="OLEOYL-ACYL CARRIER PROTEIN THIOESTERASE 1, CHLOROPLASTIC"/>
    <property type="match status" value="1"/>
</dbReference>
<evidence type="ECO:0000256" key="4">
    <source>
        <dbReference type="ARBA" id="ARBA00022832"/>
    </source>
</evidence>
<name>A0ABV9P7H7_9FLAO</name>